<organism evidence="10 11">
    <name type="scientific">Cronobacter sakazakii (strain ATCC BAA-894)</name>
    <name type="common">Enterobacter sakazakii</name>
    <dbReference type="NCBI Taxonomy" id="290339"/>
    <lineage>
        <taxon>Bacteria</taxon>
        <taxon>Pseudomonadati</taxon>
        <taxon>Pseudomonadota</taxon>
        <taxon>Gammaproteobacteria</taxon>
        <taxon>Enterobacterales</taxon>
        <taxon>Enterobacteriaceae</taxon>
        <taxon>Cronobacter</taxon>
    </lineage>
</organism>
<evidence type="ECO:0000256" key="4">
    <source>
        <dbReference type="ARBA" id="ARBA00022490"/>
    </source>
</evidence>
<evidence type="ECO:0000256" key="3">
    <source>
        <dbReference type="ARBA" id="ARBA00010206"/>
    </source>
</evidence>
<keyword evidence="5 8" id="KW-0056">Arginine metabolism</keyword>
<dbReference type="GO" id="GO:0005737">
    <property type="term" value="C:cytoplasm"/>
    <property type="evidence" value="ECO:0007669"/>
    <property type="project" value="UniProtKB-SubCell"/>
</dbReference>
<evidence type="ECO:0000256" key="6">
    <source>
        <dbReference type="ARBA" id="ARBA00022801"/>
    </source>
</evidence>
<evidence type="ECO:0000313" key="11">
    <source>
        <dbReference type="Proteomes" id="UP000000260"/>
    </source>
</evidence>
<dbReference type="InterPro" id="IPR003876">
    <property type="entry name" value="Arg_deiminase"/>
</dbReference>
<dbReference type="SUPFAM" id="SSF55909">
    <property type="entry name" value="Pentein"/>
    <property type="match status" value="1"/>
</dbReference>
<dbReference type="FunFam" id="1.10.3930.10:FF:000002">
    <property type="entry name" value="Arginine deiminase"/>
    <property type="match status" value="1"/>
</dbReference>
<dbReference type="PANTHER" id="PTHR47271:SF2">
    <property type="entry name" value="ARGININE DEIMINASE"/>
    <property type="match status" value="1"/>
</dbReference>
<dbReference type="PIRSF" id="PIRSF006356">
    <property type="entry name" value="Arg_deiminase"/>
    <property type="match status" value="1"/>
</dbReference>
<protein>
    <recommendedName>
        <fullName evidence="8">Arginine deiminase</fullName>
        <shortName evidence="8">ADI</shortName>
        <ecNumber evidence="8">3.5.3.6</ecNumber>
    </recommendedName>
    <alternativeName>
        <fullName evidence="8">Arginine dihydrolase</fullName>
        <shortName evidence="8">AD</shortName>
    </alternativeName>
</protein>
<evidence type="ECO:0000256" key="1">
    <source>
        <dbReference type="ARBA" id="ARBA00004496"/>
    </source>
</evidence>
<dbReference type="HAMAP" id="MF_00242">
    <property type="entry name" value="Arg_deiminase"/>
    <property type="match status" value="1"/>
</dbReference>
<dbReference type="Gene3D" id="3.75.10.10">
    <property type="entry name" value="L-arginine/glycine Amidinotransferase, Chain A"/>
    <property type="match status" value="1"/>
</dbReference>
<evidence type="ECO:0000256" key="8">
    <source>
        <dbReference type="HAMAP-Rule" id="MF_00242"/>
    </source>
</evidence>
<dbReference type="Proteomes" id="UP000000260">
    <property type="component" value="Chromosome"/>
</dbReference>
<keyword evidence="11" id="KW-1185">Reference proteome</keyword>
<evidence type="ECO:0000256" key="2">
    <source>
        <dbReference type="ARBA" id="ARBA00005213"/>
    </source>
</evidence>
<sequence length="451" mass="50663">MIFITQSNQRSITIYFEFNLHGNSLCEHASHNAAVFILKISQGINMEKHYVGSEIGQLRSVMLHRPNLSLKRLTPSNCQELLFDDVLSVERAGEEHDIFARTLRDQGVEVLLLTDLLTRTLDIPEAKDWLLETQVSEYRLGPSFAADVRGWLADLPHRELARRLSGGLTFSEIPASIHNMVVDTHGANDFIMEPLPNHLFTRDTSCWIYNGVSINPMAKPARQRETNNLRAIYRWHPAFADGEFIKYFGDQNINYDHATLEGGDVLVIGRGAVLIGMSERTTPQGVEFLASALFKHQQATRVIAVELPKHRSCMHLDTVMTHIDIDTFSVYPEVVRPDVKCWTLTPDGRGGIARTEEKTLVYALEQALGIDQIRLITTGGDAFEAEREQWNDANNVLTVRPGVVIGYERNTWTNEKYDKAGITVLPIPGDELGRGRGGARCMSCPLERDGI</sequence>
<dbReference type="KEGG" id="esa:ESA_03475"/>
<feature type="active site" description="Amidino-cysteine intermediate" evidence="8 9">
    <location>
        <position position="441"/>
    </location>
</feature>
<dbReference type="HOGENOM" id="CLU_052662_0_0_6"/>
<dbReference type="PRINTS" id="PR01466">
    <property type="entry name" value="ARGDEIMINASE"/>
</dbReference>
<dbReference type="UniPathway" id="UPA00254">
    <property type="reaction ID" value="UER00364"/>
</dbReference>
<reference evidence="10 11" key="1">
    <citation type="journal article" date="2010" name="PLoS ONE">
        <title>Genome sequence of Cronobacter sakazakii BAA-894 and comparative genomic hybridization analysis with other Cronobacter species.</title>
        <authorList>
            <person name="Kucerova E."/>
            <person name="Clifton S.W."/>
            <person name="Xia X.Q."/>
            <person name="Long F."/>
            <person name="Porwollik S."/>
            <person name="Fulton L."/>
            <person name="Fronick C."/>
            <person name="Minx P."/>
            <person name="Kyung K."/>
            <person name="Warren W."/>
            <person name="Fulton R."/>
            <person name="Feng D."/>
            <person name="Wollam A."/>
            <person name="Shah N."/>
            <person name="Bhonagiri V."/>
            <person name="Nash W.E."/>
            <person name="Hallsworth-Pepin K."/>
            <person name="Wilson R.K."/>
            <person name="McClelland M."/>
            <person name="Forsythe S.J."/>
        </authorList>
    </citation>
    <scope>NUCLEOTIDE SEQUENCE [LARGE SCALE GENOMIC DNA]</scope>
    <source>
        <strain evidence="10 11">ATCC BAA-894</strain>
    </source>
</reference>
<comment type="pathway">
    <text evidence="2 8">Amino-acid degradation; L-arginine degradation via ADI pathway; carbamoyl phosphate from L-arginine: step 1/2.</text>
</comment>
<dbReference type="GO" id="GO:0019546">
    <property type="term" value="P:L-arginine deiminase pathway"/>
    <property type="evidence" value="ECO:0007669"/>
    <property type="project" value="UniProtKB-UniRule"/>
</dbReference>
<keyword evidence="4 8" id="KW-0963">Cytoplasm</keyword>
<dbReference type="NCBIfam" id="TIGR01078">
    <property type="entry name" value="arcA"/>
    <property type="match status" value="1"/>
</dbReference>
<proteinExistence type="inferred from homology"/>
<keyword evidence="6 8" id="KW-0378">Hydrolase</keyword>
<comment type="catalytic activity">
    <reaction evidence="7 8">
        <text>L-arginine + H2O = L-citrulline + NH4(+)</text>
        <dbReference type="Rhea" id="RHEA:19597"/>
        <dbReference type="ChEBI" id="CHEBI:15377"/>
        <dbReference type="ChEBI" id="CHEBI:28938"/>
        <dbReference type="ChEBI" id="CHEBI:32682"/>
        <dbReference type="ChEBI" id="CHEBI:57743"/>
        <dbReference type="EC" id="3.5.3.6"/>
    </reaction>
</comment>
<dbReference type="GO" id="GO:0016990">
    <property type="term" value="F:arginine deiminase activity"/>
    <property type="evidence" value="ECO:0007669"/>
    <property type="project" value="UniProtKB-UniRule"/>
</dbReference>
<gene>
    <name evidence="8" type="primary">arcA</name>
    <name evidence="10" type="ordered locus">ESA_03475</name>
</gene>
<dbReference type="Gene3D" id="1.10.3930.10">
    <property type="entry name" value="Arginine deiminase"/>
    <property type="match status" value="1"/>
</dbReference>
<name>A7MIU7_CROS8</name>
<dbReference type="AlphaFoldDB" id="A7MIU7"/>
<accession>A7MIU7</accession>
<evidence type="ECO:0000313" key="10">
    <source>
        <dbReference type="EMBL" id="ABU78690.1"/>
    </source>
</evidence>
<comment type="similarity">
    <text evidence="3 8">Belongs to the arginine deiminase family.</text>
</comment>
<dbReference type="Pfam" id="PF02274">
    <property type="entry name" value="ADI"/>
    <property type="match status" value="1"/>
</dbReference>
<evidence type="ECO:0000256" key="5">
    <source>
        <dbReference type="ARBA" id="ARBA00022503"/>
    </source>
</evidence>
<dbReference type="NCBIfam" id="NF002381">
    <property type="entry name" value="PRK01388.1"/>
    <property type="match status" value="1"/>
</dbReference>
<dbReference type="PANTHER" id="PTHR47271">
    <property type="entry name" value="ARGININE DEIMINASE"/>
    <property type="match status" value="1"/>
</dbReference>
<dbReference type="EMBL" id="CP000783">
    <property type="protein sequence ID" value="ABU78690.1"/>
    <property type="molecule type" value="Genomic_DNA"/>
</dbReference>
<evidence type="ECO:0000256" key="9">
    <source>
        <dbReference type="PIRSR" id="PIRSR006356-1"/>
    </source>
</evidence>
<evidence type="ECO:0000256" key="7">
    <source>
        <dbReference type="ARBA" id="ARBA00049429"/>
    </source>
</evidence>
<comment type="subcellular location">
    <subcellularLocation>
        <location evidence="1 8">Cytoplasm</location>
    </subcellularLocation>
</comment>
<dbReference type="EC" id="3.5.3.6" evidence="8"/>